<dbReference type="OrthoDB" id="295274at2759"/>
<dbReference type="GO" id="GO:0006357">
    <property type="term" value="P:regulation of transcription by RNA polymerase II"/>
    <property type="evidence" value="ECO:0007669"/>
    <property type="project" value="InterPro"/>
</dbReference>
<evidence type="ECO:0000313" key="7">
    <source>
        <dbReference type="EMBL" id="RKP09993.1"/>
    </source>
</evidence>
<dbReference type="SMART" id="SM00338">
    <property type="entry name" value="BRLZ"/>
    <property type="match status" value="1"/>
</dbReference>
<keyword evidence="3" id="KW-0804">Transcription</keyword>
<gene>
    <name evidence="7" type="ORF">THASP1DRAFT_22231</name>
</gene>
<feature type="region of interest" description="Disordered" evidence="5">
    <location>
        <begin position="218"/>
        <end position="273"/>
    </location>
</feature>
<feature type="compositionally biased region" description="Low complexity" evidence="5">
    <location>
        <begin position="412"/>
        <end position="422"/>
    </location>
</feature>
<dbReference type="PROSITE" id="PS00036">
    <property type="entry name" value="BZIP_BASIC"/>
    <property type="match status" value="1"/>
</dbReference>
<organism evidence="7 8">
    <name type="scientific">Thamnocephalis sphaerospora</name>
    <dbReference type="NCBI Taxonomy" id="78915"/>
    <lineage>
        <taxon>Eukaryota</taxon>
        <taxon>Fungi</taxon>
        <taxon>Fungi incertae sedis</taxon>
        <taxon>Zoopagomycota</taxon>
        <taxon>Zoopagomycotina</taxon>
        <taxon>Zoopagomycetes</taxon>
        <taxon>Zoopagales</taxon>
        <taxon>Sigmoideomycetaceae</taxon>
        <taxon>Thamnocephalis</taxon>
    </lineage>
</organism>
<dbReference type="PROSITE" id="PS50217">
    <property type="entry name" value="BZIP"/>
    <property type="match status" value="1"/>
</dbReference>
<keyword evidence="4" id="KW-0175">Coiled coil</keyword>
<dbReference type="GO" id="GO:0003677">
    <property type="term" value="F:DNA binding"/>
    <property type="evidence" value="ECO:0007669"/>
    <property type="project" value="UniProtKB-KW"/>
</dbReference>
<dbReference type="InterPro" id="IPR004827">
    <property type="entry name" value="bZIP"/>
</dbReference>
<reference evidence="8" key="1">
    <citation type="journal article" date="2018" name="Nat. Microbiol.">
        <title>Leveraging single-cell genomics to expand the fungal tree of life.</title>
        <authorList>
            <person name="Ahrendt S.R."/>
            <person name="Quandt C.A."/>
            <person name="Ciobanu D."/>
            <person name="Clum A."/>
            <person name="Salamov A."/>
            <person name="Andreopoulos B."/>
            <person name="Cheng J.F."/>
            <person name="Woyke T."/>
            <person name="Pelin A."/>
            <person name="Henrissat B."/>
            <person name="Reynolds N.K."/>
            <person name="Benny G.L."/>
            <person name="Smith M.E."/>
            <person name="James T.Y."/>
            <person name="Grigoriev I.V."/>
        </authorList>
    </citation>
    <scope>NUCLEOTIDE SEQUENCE [LARGE SCALE GENOMIC DNA]</scope>
    <source>
        <strain evidence="8">RSA 1356</strain>
    </source>
</reference>
<keyword evidence="1" id="KW-0805">Transcription regulation</keyword>
<dbReference type="Proteomes" id="UP000271241">
    <property type="component" value="Unassembled WGS sequence"/>
</dbReference>
<keyword evidence="8" id="KW-1185">Reference proteome</keyword>
<feature type="compositionally biased region" description="Pro residues" evidence="5">
    <location>
        <begin position="174"/>
        <end position="184"/>
    </location>
</feature>
<dbReference type="STRING" id="78915.A0A4P9XUS8"/>
<feature type="region of interest" description="Disordered" evidence="5">
    <location>
        <begin position="37"/>
        <end position="60"/>
    </location>
</feature>
<protein>
    <recommendedName>
        <fullName evidence="6">BZIP domain-containing protein</fullName>
    </recommendedName>
</protein>
<feature type="region of interest" description="Disordered" evidence="5">
    <location>
        <begin position="367"/>
        <end position="422"/>
    </location>
</feature>
<evidence type="ECO:0000256" key="3">
    <source>
        <dbReference type="ARBA" id="ARBA00023163"/>
    </source>
</evidence>
<accession>A0A4P9XUS8</accession>
<evidence type="ECO:0000256" key="2">
    <source>
        <dbReference type="ARBA" id="ARBA00023125"/>
    </source>
</evidence>
<feature type="compositionally biased region" description="Low complexity" evidence="5">
    <location>
        <begin position="37"/>
        <end position="51"/>
    </location>
</feature>
<evidence type="ECO:0000256" key="1">
    <source>
        <dbReference type="ARBA" id="ARBA00023015"/>
    </source>
</evidence>
<feature type="domain" description="BZIP" evidence="6">
    <location>
        <begin position="269"/>
        <end position="322"/>
    </location>
</feature>
<dbReference type="GO" id="GO:0003700">
    <property type="term" value="F:DNA-binding transcription factor activity"/>
    <property type="evidence" value="ECO:0007669"/>
    <property type="project" value="InterPro"/>
</dbReference>
<dbReference type="Pfam" id="PF00170">
    <property type="entry name" value="bZIP_1"/>
    <property type="match status" value="1"/>
</dbReference>
<dbReference type="PANTHER" id="PTHR23351">
    <property type="entry name" value="FOS TRANSCRIPTION FACTOR-RELATED"/>
    <property type="match status" value="1"/>
</dbReference>
<feature type="compositionally biased region" description="Low complexity" evidence="5">
    <location>
        <begin position="225"/>
        <end position="234"/>
    </location>
</feature>
<feature type="region of interest" description="Disordered" evidence="5">
    <location>
        <begin position="83"/>
        <end position="139"/>
    </location>
</feature>
<evidence type="ECO:0000259" key="6">
    <source>
        <dbReference type="PROSITE" id="PS50217"/>
    </source>
</evidence>
<evidence type="ECO:0000256" key="4">
    <source>
        <dbReference type="SAM" id="Coils"/>
    </source>
</evidence>
<name>A0A4P9XUS8_9FUNG</name>
<keyword evidence="2" id="KW-0238">DNA-binding</keyword>
<evidence type="ECO:0000313" key="8">
    <source>
        <dbReference type="Proteomes" id="UP000271241"/>
    </source>
</evidence>
<dbReference type="EMBL" id="KZ992476">
    <property type="protein sequence ID" value="RKP09993.1"/>
    <property type="molecule type" value="Genomic_DNA"/>
</dbReference>
<sequence>MSSSSLDARFISSPLAALSMVATSSLEGKDLYLMTMPGNAASAPASHAGSGPPSPSVGPAHMDDLNYHHRKRKCLAVDEAINGGGLPERTWSPKARSPLAHPGVVSASVHESSGLPPASSLPWPEAAGRDESPYPSPRLPAILPAPRSTHAAYASQPPATLAPILNPVGAGSPSPSPAPHPSLPPVTLTTTANVGRAPVANELYAPTATRRAVMGTHGPTEYARSSASPVPSSPGYDSMMGNESPLHAGSVDGGSRPATPTSTAHLTPDERRRRRLERNRLAARECRQKKKVYVQELEDRVERAESENRRLRKEVEELNAKLTLGSMHLDRRGMLAGNSCEDAAAEMDTRGEDASTAYAPPASPLAAMSLSSTAPTPPPSNSSFALPHVGSLVRDSSISPRREYHSSDAAQSLQSGSSWSSS</sequence>
<feature type="coiled-coil region" evidence="4">
    <location>
        <begin position="287"/>
        <end position="321"/>
    </location>
</feature>
<dbReference type="SUPFAM" id="SSF57959">
    <property type="entry name" value="Leucine zipper domain"/>
    <property type="match status" value="1"/>
</dbReference>
<evidence type="ECO:0000256" key="5">
    <source>
        <dbReference type="SAM" id="MobiDB-lite"/>
    </source>
</evidence>
<proteinExistence type="predicted"/>
<dbReference type="InterPro" id="IPR000837">
    <property type="entry name" value="AP-1"/>
</dbReference>
<dbReference type="Gene3D" id="1.20.5.170">
    <property type="match status" value="1"/>
</dbReference>
<dbReference type="PANTHER" id="PTHR23351:SF24">
    <property type="entry name" value="ACTIVATING TRANSCRIPTION FACTOR 3-RELATED"/>
    <property type="match status" value="1"/>
</dbReference>
<feature type="region of interest" description="Disordered" evidence="5">
    <location>
        <begin position="164"/>
        <end position="194"/>
    </location>
</feature>
<dbReference type="CDD" id="cd14690">
    <property type="entry name" value="bZIP_CREB1"/>
    <property type="match status" value="1"/>
</dbReference>
<dbReference type="InterPro" id="IPR046347">
    <property type="entry name" value="bZIP_sf"/>
</dbReference>
<dbReference type="AlphaFoldDB" id="A0A4P9XUS8"/>